<dbReference type="NCBIfam" id="TIGR01733">
    <property type="entry name" value="AA-adenyl-dom"/>
    <property type="match status" value="1"/>
</dbReference>
<dbReference type="InterPro" id="IPR000873">
    <property type="entry name" value="AMP-dep_synth/lig_dom"/>
</dbReference>
<dbReference type="CDD" id="cd12116">
    <property type="entry name" value="A_NRPS_Ta1_like"/>
    <property type="match status" value="1"/>
</dbReference>
<dbReference type="PROSITE" id="PS00455">
    <property type="entry name" value="AMP_BINDING"/>
    <property type="match status" value="1"/>
</dbReference>
<comment type="caution">
    <text evidence="4">The sequence shown here is derived from an EMBL/GenBank/DDBJ whole genome shotgun (WGS) entry which is preliminary data.</text>
</comment>
<gene>
    <name evidence="4" type="ORF">ACFFU1_10865</name>
</gene>
<sequence>MSKSTTNRTKYLLHNPFENQIKEKVIPITQSQSEIWISCKMGGDNANKAYNTSISLELQGDLNIYVLETSIQKLVNRYDTLRSNFSTSGMEMNIYKSIDFSVKHLDFSSFSNDEKAQHISNYLNENVNHVFDLVKGPLFQVGLIKLGHQEYQLVFTAHHIICDDWSISVLLEELGQIYSGGILNKTLTLPKAEYFYSYADKQITYLKSEEYSKSKTFWKKEYAQAIPALNLPTDYPRPTLRTYNSKFLKAIIGANIVDKLNKIGTENNTDLVTILMAAFEVFLYQQTGQTDLVVGLFSAGQEFHQKPQTVGHCVNFLPLRSQISAETTFLEYLYYRKVGFAKALEHQEFSFGQLLQQLAIPRDSSRVPLVPVVFNMERENKILFEGLNIQLKNNPKAFDTFELSLNVLKSDGELVLEWSYNTALFAESSVKKMMVSFEEILVTITNSLEITIGEVIKSKDVAYQQLNNTSTAYPDVLLHNLIAKMAQNFPEKQALKFNGSGISYKDMEQQANQLAHYLVEQGVCSGDIVGVALPRSSELVILLLAIMQCGAAYLPLDPNYPEDRLEFMLEDSQSNLLIASKALHIKSNCKTLFVKDIFSNLSTYFKSPIDRNVNTDSMAYLLFTSGSTGKPKGVAVTNKNLVNFLHSMLQEPGINEADRLLTITTISFDIAALELFTPLLVGATLVIANDETARDSRLLLKLLKQENISILQATPSTWQMLLEVGWESPLPIKALCGGEAMPVSLSKKLLTRVESLWNMYGPTETTIWSTVKQIKSNDEQITIGRPIANTQVFILNEQGVLVDSGKTGEICIAGDGVALGYWKRPDLTSEKFITNTCDLNSNSKLYRTGDLGQLLPNGEILCLGRIDHQVKLRGHRIELGEIEQALDEEQGVQSSVVLVNENHLMAFVIPEKSGHMPKETIALWKENLYAKLPDYMVPQDYHVITEFPKTLNGKIDRKTLLANTMSKAVSTHFTAPRSKTEQIVTTIWKACLNREQIDICSNFFELGGHSLIAIKVMVSLEKETGKNLPLSSLLEYPTIEKLAEFVDSNTEIEQWNCLTPIKPEGNKDPLYVIHGADHNVLIFETLARNLDKEQPVYALQAKGLYANDEPHDSITAMAEHYISEIVQANPKGPYAIAGYSFGGIIAYEMARILKTQNRKVKTLIMLDSYVYPNYYFKNPIKKKMALCAYKAGNLLFFIRKMLSDRENFYRRIDIVKGCFNRVFLRFNLGNKEEQKGSRPWPEALDRKHKIAVDNHYMKPDDIEIDLLKVEVDDVFYAHDTKNLGWEPLAKGGINRHMIPGNHMNMFKHPNEKKLGYVLQAVLDGCNE</sequence>
<dbReference type="RefSeq" id="WP_290274217.1">
    <property type="nucleotide sequence ID" value="NZ_JAUFQP010000015.1"/>
</dbReference>
<protein>
    <submittedName>
        <fullName evidence="4">Amino acid adenylation domain-containing protein</fullName>
    </submittedName>
</protein>
<dbReference type="Pfam" id="PF13193">
    <property type="entry name" value="AMP-binding_C"/>
    <property type="match status" value="1"/>
</dbReference>
<dbReference type="Pfam" id="PF00975">
    <property type="entry name" value="Thioesterase"/>
    <property type="match status" value="1"/>
</dbReference>
<dbReference type="InterPro" id="IPR009081">
    <property type="entry name" value="PP-bd_ACP"/>
</dbReference>
<dbReference type="Gene3D" id="3.30.300.30">
    <property type="match status" value="1"/>
</dbReference>
<dbReference type="Pfam" id="PF00501">
    <property type="entry name" value="AMP-binding"/>
    <property type="match status" value="1"/>
</dbReference>
<evidence type="ECO:0000313" key="4">
    <source>
        <dbReference type="EMBL" id="MFB9105406.1"/>
    </source>
</evidence>
<dbReference type="InterPro" id="IPR020845">
    <property type="entry name" value="AMP-binding_CS"/>
</dbReference>
<dbReference type="InterPro" id="IPR025110">
    <property type="entry name" value="AMP-bd_C"/>
</dbReference>
<dbReference type="SUPFAM" id="SSF52777">
    <property type="entry name" value="CoA-dependent acyltransferases"/>
    <property type="match status" value="2"/>
</dbReference>
<dbReference type="PROSITE" id="PS50075">
    <property type="entry name" value="CARRIER"/>
    <property type="match status" value="1"/>
</dbReference>
<dbReference type="SUPFAM" id="SSF56801">
    <property type="entry name" value="Acetyl-CoA synthetase-like"/>
    <property type="match status" value="1"/>
</dbReference>
<evidence type="ECO:0000259" key="3">
    <source>
        <dbReference type="PROSITE" id="PS50075"/>
    </source>
</evidence>
<dbReference type="InterPro" id="IPR029058">
    <property type="entry name" value="AB_hydrolase_fold"/>
</dbReference>
<dbReference type="InterPro" id="IPR001242">
    <property type="entry name" value="Condensation_dom"/>
</dbReference>
<dbReference type="PANTHER" id="PTHR45527:SF1">
    <property type="entry name" value="FATTY ACID SYNTHASE"/>
    <property type="match status" value="1"/>
</dbReference>
<dbReference type="Gene3D" id="1.10.1200.10">
    <property type="entry name" value="ACP-like"/>
    <property type="match status" value="1"/>
</dbReference>
<dbReference type="Gene3D" id="2.30.38.10">
    <property type="entry name" value="Luciferase, Domain 3"/>
    <property type="match status" value="1"/>
</dbReference>
<dbReference type="Gene3D" id="3.30.559.10">
    <property type="entry name" value="Chloramphenicol acetyltransferase-like domain"/>
    <property type="match status" value="1"/>
</dbReference>
<dbReference type="SMART" id="SM00823">
    <property type="entry name" value="PKS_PP"/>
    <property type="match status" value="1"/>
</dbReference>
<dbReference type="InterPro" id="IPR020806">
    <property type="entry name" value="PKS_PP-bd"/>
</dbReference>
<keyword evidence="5" id="KW-1185">Reference proteome</keyword>
<dbReference type="Gene3D" id="3.40.50.1820">
    <property type="entry name" value="alpha/beta hydrolase"/>
    <property type="match status" value="1"/>
</dbReference>
<evidence type="ECO:0000256" key="2">
    <source>
        <dbReference type="ARBA" id="ARBA00022553"/>
    </source>
</evidence>
<dbReference type="PANTHER" id="PTHR45527">
    <property type="entry name" value="NONRIBOSOMAL PEPTIDE SYNTHETASE"/>
    <property type="match status" value="1"/>
</dbReference>
<dbReference type="Pfam" id="PF00550">
    <property type="entry name" value="PP-binding"/>
    <property type="match status" value="1"/>
</dbReference>
<dbReference type="SUPFAM" id="SSF47336">
    <property type="entry name" value="ACP-like"/>
    <property type="match status" value="1"/>
</dbReference>
<keyword evidence="2" id="KW-0597">Phosphoprotein</keyword>
<dbReference type="Proteomes" id="UP001589590">
    <property type="component" value="Unassembled WGS sequence"/>
</dbReference>
<evidence type="ECO:0000256" key="1">
    <source>
        <dbReference type="ARBA" id="ARBA00022450"/>
    </source>
</evidence>
<dbReference type="Pfam" id="PF00668">
    <property type="entry name" value="Condensation"/>
    <property type="match status" value="1"/>
</dbReference>
<reference evidence="4 5" key="1">
    <citation type="submission" date="2024-09" db="EMBL/GenBank/DDBJ databases">
        <authorList>
            <person name="Sun Q."/>
            <person name="Mori K."/>
        </authorList>
    </citation>
    <scope>NUCLEOTIDE SEQUENCE [LARGE SCALE GENOMIC DNA]</scope>
    <source>
        <strain evidence="4 5">CECT 8300</strain>
    </source>
</reference>
<dbReference type="EMBL" id="JBHMFA010000006">
    <property type="protein sequence ID" value="MFB9105406.1"/>
    <property type="molecule type" value="Genomic_DNA"/>
</dbReference>
<dbReference type="InterPro" id="IPR045851">
    <property type="entry name" value="AMP-bd_C_sf"/>
</dbReference>
<organism evidence="4 5">
    <name type="scientific">Algibacter miyuki</name>
    <dbReference type="NCBI Taxonomy" id="1306933"/>
    <lineage>
        <taxon>Bacteria</taxon>
        <taxon>Pseudomonadati</taxon>
        <taxon>Bacteroidota</taxon>
        <taxon>Flavobacteriia</taxon>
        <taxon>Flavobacteriales</taxon>
        <taxon>Flavobacteriaceae</taxon>
        <taxon>Algibacter</taxon>
    </lineage>
</organism>
<evidence type="ECO:0000313" key="5">
    <source>
        <dbReference type="Proteomes" id="UP001589590"/>
    </source>
</evidence>
<dbReference type="Gene3D" id="3.30.559.30">
    <property type="entry name" value="Nonribosomal peptide synthetase, condensation domain"/>
    <property type="match status" value="1"/>
</dbReference>
<dbReference type="CDD" id="cd19531">
    <property type="entry name" value="LCL_NRPS-like"/>
    <property type="match status" value="1"/>
</dbReference>
<dbReference type="SUPFAM" id="SSF53474">
    <property type="entry name" value="alpha/beta-Hydrolases"/>
    <property type="match status" value="1"/>
</dbReference>
<dbReference type="InterPro" id="IPR001031">
    <property type="entry name" value="Thioesterase"/>
</dbReference>
<proteinExistence type="predicted"/>
<name>A0ABV5H115_9FLAO</name>
<dbReference type="InterPro" id="IPR010071">
    <property type="entry name" value="AA_adenyl_dom"/>
</dbReference>
<keyword evidence="1" id="KW-0596">Phosphopantetheine</keyword>
<dbReference type="Gene3D" id="3.40.50.980">
    <property type="match status" value="2"/>
</dbReference>
<dbReference type="InterPro" id="IPR023213">
    <property type="entry name" value="CAT-like_dom_sf"/>
</dbReference>
<dbReference type="InterPro" id="IPR036736">
    <property type="entry name" value="ACP-like_sf"/>
</dbReference>
<accession>A0ABV5H115</accession>
<feature type="domain" description="Carrier" evidence="3">
    <location>
        <begin position="975"/>
        <end position="1050"/>
    </location>
</feature>